<evidence type="ECO:0000313" key="16">
    <source>
        <dbReference type="Proteomes" id="UP000010483"/>
    </source>
</evidence>
<feature type="binding site" evidence="6 9">
    <location>
        <position position="362"/>
    </location>
    <ligand>
        <name>Ni(2+)</name>
        <dbReference type="ChEBI" id="CHEBI:49786"/>
        <label>1</label>
    </ligand>
</feature>
<dbReference type="AlphaFoldDB" id="K9YM11"/>
<dbReference type="KEGG" id="csn:Cyast_1956"/>
<dbReference type="InterPro" id="IPR011612">
    <property type="entry name" value="Urease_alpha_N_dom"/>
</dbReference>
<evidence type="ECO:0000256" key="11">
    <source>
        <dbReference type="PROSITE-ProRule" id="PRU00700"/>
    </source>
</evidence>
<evidence type="ECO:0000256" key="3">
    <source>
        <dbReference type="ARBA" id="ARBA00022723"/>
    </source>
</evidence>
<dbReference type="PRINTS" id="PR01752">
    <property type="entry name" value="UREASE"/>
</dbReference>
<dbReference type="eggNOG" id="COG0804">
    <property type="taxonomic scope" value="Bacteria"/>
</dbReference>
<accession>K9YM11</accession>
<feature type="binding site" description="via carbamate group" evidence="6 9">
    <location>
        <position position="219"/>
    </location>
    <ligand>
        <name>Ni(2+)</name>
        <dbReference type="ChEBI" id="CHEBI:49786"/>
        <label>2</label>
    </ligand>
</feature>
<evidence type="ECO:0000313" key="15">
    <source>
        <dbReference type="EMBL" id="AFZ47909.1"/>
    </source>
</evidence>
<evidence type="ECO:0000256" key="7">
    <source>
        <dbReference type="NCBIfam" id="TIGR01792"/>
    </source>
</evidence>
<dbReference type="GO" id="GO:0005737">
    <property type="term" value="C:cytoplasm"/>
    <property type="evidence" value="ECO:0007669"/>
    <property type="project" value="UniProtKB-SubCell"/>
</dbReference>
<keyword evidence="2 6" id="KW-0533">Nickel</keyword>
<dbReference type="InterPro" id="IPR017951">
    <property type="entry name" value="Urease_asu_c"/>
</dbReference>
<comment type="PTM">
    <text evidence="6">Carboxylation allows a single lysine to coordinate two nickel ions.</text>
</comment>
<evidence type="ECO:0000256" key="1">
    <source>
        <dbReference type="ARBA" id="ARBA00004897"/>
    </source>
</evidence>
<evidence type="ECO:0000256" key="4">
    <source>
        <dbReference type="ARBA" id="ARBA00022801"/>
    </source>
</evidence>
<dbReference type="EC" id="3.5.1.5" evidence="6 7"/>
<dbReference type="MEROPS" id="M38.982"/>
<dbReference type="HOGENOM" id="CLU_000980_0_0_3"/>
<evidence type="ECO:0000256" key="2">
    <source>
        <dbReference type="ARBA" id="ARBA00022596"/>
    </source>
</evidence>
<dbReference type="UniPathway" id="UPA00258">
    <property type="reaction ID" value="UER00370"/>
</dbReference>
<dbReference type="Gene3D" id="3.20.20.140">
    <property type="entry name" value="Metal-dependent hydrolases"/>
    <property type="match status" value="1"/>
</dbReference>
<dbReference type="GO" id="GO:0009039">
    <property type="term" value="F:urease activity"/>
    <property type="evidence" value="ECO:0007669"/>
    <property type="project" value="UniProtKB-UniRule"/>
</dbReference>
<dbReference type="GO" id="GO:0016151">
    <property type="term" value="F:nickel cation binding"/>
    <property type="evidence" value="ECO:0007669"/>
    <property type="project" value="UniProtKB-UniRule"/>
</dbReference>
<sequence length="570" mass="61482">MSYYMDRRAYAETYGPTKGDRFRLADTELFIEVEEDYTVYGDEVKFGGGKVIRDGMGQSGISRADGAVDTVITNALILDWWGIVKADIGIKDGKICTIGKAGNPDIQPNVDIIIGPGTEAIAGEGMILTAGGIDTHIHFICPQQIETALASGITTMIGGGTGPATGTNATTCTPGEWHMARMLESADAFAMNLGFLGKGNSSQEAGLIEQIKAGAIGLKLHEDWGTTPWTIDTCLSVADKYDVSVAIHTDTLNEAGFVEETINAFKNRAIHTYHTEGAGGGHAPDIIRVCGEMNVLPSSTNPTRPYTMNTLEEHLDMLMVCHHLDKNIPEDVAFAESRIRRETIAAEDILHDLGAFSMIASDSQAMGRVGETIIRTWQTAHKMKVQRGVLSSSDNSPADNFRAKRYVAKYTINPAITHGVADHVGSVEVGKLADLVLWKPAFFGVKPELVIKGGVIAFAQMGDANASIPTPQPIHSRPMFASFGGAIASTSLTFISQVAQQLDIKSKLGLQKPTVVVKNTRTITKADMKLNAYTPKIDVDPETYEVRADGELLTCEPASVLPMAQRYFLF</sequence>
<feature type="binding site" evidence="6 9">
    <location>
        <position position="136"/>
    </location>
    <ligand>
        <name>Ni(2+)</name>
        <dbReference type="ChEBI" id="CHEBI:49786"/>
        <label>1</label>
    </ligand>
</feature>
<comment type="pathway">
    <text evidence="1 6">Nitrogen metabolism; urea degradation; CO(2) and NH(3) from urea (urease route): step 1/1.</text>
</comment>
<dbReference type="PANTHER" id="PTHR43440:SF1">
    <property type="entry name" value="UREASE"/>
    <property type="match status" value="1"/>
</dbReference>
<comment type="cofactor">
    <cofactor evidence="6 9 12">
        <name>Ni cation</name>
        <dbReference type="ChEBI" id="CHEBI:25516"/>
    </cofactor>
    <text evidence="6 9 12">Binds 2 nickel ions per subunit.</text>
</comment>
<evidence type="ECO:0000256" key="10">
    <source>
        <dbReference type="PIRSR" id="PIRSR611612-52"/>
    </source>
</evidence>
<dbReference type="InterPro" id="IPR032466">
    <property type="entry name" value="Metal_Hydrolase"/>
</dbReference>
<evidence type="ECO:0000256" key="8">
    <source>
        <dbReference type="PIRSR" id="PIRSR611612-50"/>
    </source>
</evidence>
<feature type="modified residue" description="N6-carboxylysine" evidence="6 8">
    <location>
        <position position="219"/>
    </location>
</feature>
<feature type="active site" description="Proton donor" evidence="6 10">
    <location>
        <position position="322"/>
    </location>
</feature>
<feature type="binding site" evidence="6 9">
    <location>
        <position position="248"/>
    </location>
    <ligand>
        <name>Ni(2+)</name>
        <dbReference type="ChEBI" id="CHEBI:49786"/>
        <label>2</label>
    </ligand>
</feature>
<organism evidence="15 16">
    <name type="scientific">Cyanobacterium stanieri (strain ATCC 29140 / PCC 7202)</name>
    <dbReference type="NCBI Taxonomy" id="292563"/>
    <lineage>
        <taxon>Bacteria</taxon>
        <taxon>Bacillati</taxon>
        <taxon>Cyanobacteriota</taxon>
        <taxon>Cyanophyceae</taxon>
        <taxon>Oscillatoriophycideae</taxon>
        <taxon>Chroococcales</taxon>
        <taxon>Geminocystaceae</taxon>
        <taxon>Cyanobacterium</taxon>
    </lineage>
</organism>
<evidence type="ECO:0000256" key="5">
    <source>
        <dbReference type="ARBA" id="ARBA00047778"/>
    </source>
</evidence>
<dbReference type="Proteomes" id="UP000010483">
    <property type="component" value="Chromosome"/>
</dbReference>
<protein>
    <recommendedName>
        <fullName evidence="6 7">Urease subunit alpha</fullName>
        <ecNumber evidence="6 7">3.5.1.5</ecNumber>
    </recommendedName>
    <alternativeName>
        <fullName evidence="6">Urea amidohydrolase subunit alpha</fullName>
    </alternativeName>
</protein>
<dbReference type="Pfam" id="PF01979">
    <property type="entry name" value="Amidohydro_1"/>
    <property type="match status" value="1"/>
</dbReference>
<comment type="subunit">
    <text evidence="6">Heterotrimer of UreA (gamma), UreB (beta) and UreC (alpha) subunits. Three heterotrimers associate to form the active enzyme.</text>
</comment>
<evidence type="ECO:0000256" key="6">
    <source>
        <dbReference type="HAMAP-Rule" id="MF_01953"/>
    </source>
</evidence>
<dbReference type="PROSITE" id="PS00145">
    <property type="entry name" value="UREASE_2"/>
    <property type="match status" value="1"/>
</dbReference>
<feature type="binding site" evidence="6 11">
    <location>
        <position position="221"/>
    </location>
    <ligand>
        <name>substrate</name>
    </ligand>
</feature>
<proteinExistence type="inferred from homology"/>
<feature type="binding site" evidence="6 9">
    <location>
        <position position="138"/>
    </location>
    <ligand>
        <name>Ni(2+)</name>
        <dbReference type="ChEBI" id="CHEBI:49786"/>
        <label>1</label>
    </ligand>
</feature>
<evidence type="ECO:0000259" key="14">
    <source>
        <dbReference type="PROSITE" id="PS51368"/>
    </source>
</evidence>
<evidence type="ECO:0000256" key="13">
    <source>
        <dbReference type="RuleBase" id="RU004158"/>
    </source>
</evidence>
<name>K9YM11_CYASC</name>
<dbReference type="GO" id="GO:0043419">
    <property type="term" value="P:urea catabolic process"/>
    <property type="evidence" value="ECO:0007669"/>
    <property type="project" value="UniProtKB-UniRule"/>
</dbReference>
<dbReference type="InterPro" id="IPR017950">
    <property type="entry name" value="Urease_AS"/>
</dbReference>
<dbReference type="InterPro" id="IPR011059">
    <property type="entry name" value="Metal-dep_hydrolase_composite"/>
</dbReference>
<dbReference type="SUPFAM" id="SSF51338">
    <property type="entry name" value="Composite domain of metallo-dependent hydrolases"/>
    <property type="match status" value="2"/>
</dbReference>
<keyword evidence="3 6" id="KW-0479">Metal-binding</keyword>
<dbReference type="EMBL" id="CP003940">
    <property type="protein sequence ID" value="AFZ47909.1"/>
    <property type="molecule type" value="Genomic_DNA"/>
</dbReference>
<feature type="binding site" evidence="6 9">
    <location>
        <position position="274"/>
    </location>
    <ligand>
        <name>Ni(2+)</name>
        <dbReference type="ChEBI" id="CHEBI:49786"/>
        <label>2</label>
    </ligand>
</feature>
<keyword evidence="4 6" id="KW-0378">Hydrolase</keyword>
<reference evidence="16" key="1">
    <citation type="journal article" date="2013" name="Proc. Natl. Acad. Sci. U.S.A.">
        <title>Improving the coverage of the cyanobacterial phylum using diversity-driven genome sequencing.</title>
        <authorList>
            <person name="Shih P.M."/>
            <person name="Wu D."/>
            <person name="Latifi A."/>
            <person name="Axen S.D."/>
            <person name="Fewer D.P."/>
            <person name="Talla E."/>
            <person name="Calteau A."/>
            <person name="Cai F."/>
            <person name="Tandeau de Marsac N."/>
            <person name="Rippka R."/>
            <person name="Herdman M."/>
            <person name="Sivonen K."/>
            <person name="Coursin T."/>
            <person name="Laurent T."/>
            <person name="Goodwin L."/>
            <person name="Nolan M."/>
            <person name="Davenport K.W."/>
            <person name="Han C.S."/>
            <person name="Rubin E.M."/>
            <person name="Eisen J.A."/>
            <person name="Woyke T."/>
            <person name="Gugger M."/>
            <person name="Kerfeld C.A."/>
        </authorList>
    </citation>
    <scope>NUCLEOTIDE SEQUENCE [LARGE SCALE GENOMIC DNA]</scope>
    <source>
        <strain evidence="16">ATCC 29140 / PCC 7202</strain>
    </source>
</reference>
<dbReference type="NCBIfam" id="NF009685">
    <property type="entry name" value="PRK13206.1"/>
    <property type="match status" value="1"/>
</dbReference>
<dbReference type="InterPro" id="IPR050112">
    <property type="entry name" value="Urease_alpha_subunit"/>
</dbReference>
<dbReference type="PROSITE" id="PS01120">
    <property type="entry name" value="UREASE_1"/>
    <property type="match status" value="1"/>
</dbReference>
<gene>
    <name evidence="6" type="primary">ureC</name>
    <name evidence="15" type="ordered locus">Cyast_1956</name>
</gene>
<dbReference type="InterPro" id="IPR029754">
    <property type="entry name" value="Urease_Ni-bd"/>
</dbReference>
<dbReference type="InterPro" id="IPR005848">
    <property type="entry name" value="Urease_asu"/>
</dbReference>
<dbReference type="PATRIC" id="fig|292563.3.peg.2046"/>
<feature type="binding site" description="via carbamate group" evidence="6 9">
    <location>
        <position position="219"/>
    </location>
    <ligand>
        <name>Ni(2+)</name>
        <dbReference type="ChEBI" id="CHEBI:49786"/>
        <label>1</label>
    </ligand>
</feature>
<dbReference type="HAMAP" id="MF_01953">
    <property type="entry name" value="Urease_alpha"/>
    <property type="match status" value="1"/>
</dbReference>
<keyword evidence="16" id="KW-1185">Reference proteome</keyword>
<evidence type="ECO:0000256" key="9">
    <source>
        <dbReference type="PIRSR" id="PIRSR611612-51"/>
    </source>
</evidence>
<dbReference type="InterPro" id="IPR006680">
    <property type="entry name" value="Amidohydro-rel"/>
</dbReference>
<dbReference type="NCBIfam" id="NF009686">
    <property type="entry name" value="PRK13207.1"/>
    <property type="match status" value="1"/>
</dbReference>
<dbReference type="CDD" id="cd00375">
    <property type="entry name" value="Urease_alpha"/>
    <property type="match status" value="1"/>
</dbReference>
<dbReference type="NCBIfam" id="TIGR01792">
    <property type="entry name" value="urease_alph"/>
    <property type="match status" value="1"/>
</dbReference>
<comment type="subcellular location">
    <subcellularLocation>
        <location evidence="6 11">Cytoplasm</location>
    </subcellularLocation>
</comment>
<dbReference type="PANTHER" id="PTHR43440">
    <property type="entry name" value="UREASE"/>
    <property type="match status" value="1"/>
</dbReference>
<evidence type="ECO:0000256" key="12">
    <source>
        <dbReference type="RuleBase" id="RU000510"/>
    </source>
</evidence>
<feature type="domain" description="Urease" evidence="14">
    <location>
        <begin position="131"/>
        <end position="570"/>
    </location>
</feature>
<dbReference type="Gene3D" id="2.30.40.10">
    <property type="entry name" value="Urease, subunit C, domain 1"/>
    <property type="match status" value="1"/>
</dbReference>
<comment type="similarity">
    <text evidence="6 13">Belongs to the metallo-dependent hydrolases superfamily. Urease alpha subunit family.</text>
</comment>
<comment type="PTM">
    <text evidence="8">Carbamylation allows a single lysine to coordinate two nickel ions.</text>
</comment>
<dbReference type="Pfam" id="PF00449">
    <property type="entry name" value="Urease_alpha"/>
    <property type="match status" value="1"/>
</dbReference>
<comment type="catalytic activity">
    <reaction evidence="5 6 12">
        <text>urea + 2 H2O + H(+) = hydrogencarbonate + 2 NH4(+)</text>
        <dbReference type="Rhea" id="RHEA:20557"/>
        <dbReference type="ChEBI" id="CHEBI:15377"/>
        <dbReference type="ChEBI" id="CHEBI:15378"/>
        <dbReference type="ChEBI" id="CHEBI:16199"/>
        <dbReference type="ChEBI" id="CHEBI:17544"/>
        <dbReference type="ChEBI" id="CHEBI:28938"/>
        <dbReference type="EC" id="3.5.1.5"/>
    </reaction>
</comment>
<dbReference type="PROSITE" id="PS51368">
    <property type="entry name" value="UREASE_3"/>
    <property type="match status" value="1"/>
</dbReference>
<keyword evidence="6 11" id="KW-0963">Cytoplasm</keyword>
<dbReference type="STRING" id="292563.Cyast_1956"/>
<dbReference type="SUPFAM" id="SSF51556">
    <property type="entry name" value="Metallo-dependent hydrolases"/>
    <property type="match status" value="1"/>
</dbReference>